<accession>A0ABR0JXZ7</accession>
<protein>
    <submittedName>
        <fullName evidence="1">Uncharacterized protein</fullName>
    </submittedName>
</protein>
<evidence type="ECO:0000313" key="1">
    <source>
        <dbReference type="EMBL" id="KAK5077689.1"/>
    </source>
</evidence>
<reference evidence="1 2" key="1">
    <citation type="submission" date="2023-08" db="EMBL/GenBank/DDBJ databases">
        <title>Black Yeasts Isolated from many extreme environments.</title>
        <authorList>
            <person name="Coleine C."/>
            <person name="Stajich J.E."/>
            <person name="Selbmann L."/>
        </authorList>
    </citation>
    <scope>NUCLEOTIDE SEQUENCE [LARGE SCALE GENOMIC DNA]</scope>
    <source>
        <strain evidence="1 2">CCFEE 5885</strain>
    </source>
</reference>
<dbReference type="EMBL" id="JAVRRG010000205">
    <property type="protein sequence ID" value="KAK5077689.1"/>
    <property type="molecule type" value="Genomic_DNA"/>
</dbReference>
<evidence type="ECO:0000313" key="2">
    <source>
        <dbReference type="Proteomes" id="UP001345013"/>
    </source>
</evidence>
<sequence>MVASGWGVIAQVPLLQNLINQARSSTSQILSISIYDANRLADAEDFRFGKRAILYADCPNYEDLVYHDVESPVGMLNPRWDPATRADAEMSAFGMEDCLKMVIVSASSDIRHRIKNIVRSRRSSGLHLVELDYQPCEG</sequence>
<gene>
    <name evidence="1" type="ORF">LTR24_009420</name>
</gene>
<proteinExistence type="predicted"/>
<keyword evidence="2" id="KW-1185">Reference proteome</keyword>
<name>A0ABR0JXZ7_9EURO</name>
<comment type="caution">
    <text evidence="1">The sequence shown here is derived from an EMBL/GenBank/DDBJ whole genome shotgun (WGS) entry which is preliminary data.</text>
</comment>
<dbReference type="Proteomes" id="UP001345013">
    <property type="component" value="Unassembled WGS sequence"/>
</dbReference>
<organism evidence="1 2">
    <name type="scientific">Lithohypha guttulata</name>
    <dbReference type="NCBI Taxonomy" id="1690604"/>
    <lineage>
        <taxon>Eukaryota</taxon>
        <taxon>Fungi</taxon>
        <taxon>Dikarya</taxon>
        <taxon>Ascomycota</taxon>
        <taxon>Pezizomycotina</taxon>
        <taxon>Eurotiomycetes</taxon>
        <taxon>Chaetothyriomycetidae</taxon>
        <taxon>Chaetothyriales</taxon>
        <taxon>Trichomeriaceae</taxon>
        <taxon>Lithohypha</taxon>
    </lineage>
</organism>